<evidence type="ECO:0008006" key="3">
    <source>
        <dbReference type="Google" id="ProtNLM"/>
    </source>
</evidence>
<gene>
    <name evidence="1" type="ORF">GWR21_11465</name>
</gene>
<evidence type="ECO:0000313" key="1">
    <source>
        <dbReference type="EMBL" id="QHS60196.1"/>
    </source>
</evidence>
<reference evidence="1 2" key="1">
    <citation type="submission" date="2020-01" db="EMBL/GenBank/DDBJ databases">
        <title>Complete genome sequence of Chitinophaga sp. H33E-04 isolated from quinoa roots.</title>
        <authorList>
            <person name="Weon H.-Y."/>
            <person name="Lee S.A."/>
        </authorList>
    </citation>
    <scope>NUCLEOTIDE SEQUENCE [LARGE SCALE GENOMIC DNA]</scope>
    <source>
        <strain evidence="1 2">H33E-04</strain>
    </source>
</reference>
<dbReference type="RefSeq" id="WP_162331888.1">
    <property type="nucleotide sequence ID" value="NZ_CP048113.1"/>
</dbReference>
<dbReference type="AlphaFoldDB" id="A0A6B9ZDM1"/>
<evidence type="ECO:0000313" key="2">
    <source>
        <dbReference type="Proteomes" id="UP000476411"/>
    </source>
</evidence>
<sequence length="208" mass="23807">MNFLLSTAVVVCLRTKVEQLKQCCKRVFKRQDIHPEKQAGNIAVFRLEDVCQPHTVQMTQRRDFYSIGLIRGSDHYHHADNMVLPGTTLVFFNPHTSFTWGSLPVDRKGFCCMFSMPFFTVQMEEKIKALPMFKTGGQPVHYLTGAQEKIVTDIFVHMLEEISSDYMYKYDLLRNYISQLLHLAMKVQLNSGAAPKGSNGSNNVIHTK</sequence>
<dbReference type="KEGG" id="chih:GWR21_11465"/>
<accession>A0A6B9ZDM1</accession>
<dbReference type="Proteomes" id="UP000476411">
    <property type="component" value="Chromosome"/>
</dbReference>
<protein>
    <recommendedName>
        <fullName evidence="3">AraC family transcriptional regulator</fullName>
    </recommendedName>
</protein>
<keyword evidence="2" id="KW-1185">Reference proteome</keyword>
<dbReference type="EMBL" id="CP048113">
    <property type="protein sequence ID" value="QHS60196.1"/>
    <property type="molecule type" value="Genomic_DNA"/>
</dbReference>
<name>A0A6B9ZDM1_9BACT</name>
<organism evidence="1 2">
    <name type="scientific">Chitinophaga agri</name>
    <dbReference type="NCBI Taxonomy" id="2703787"/>
    <lineage>
        <taxon>Bacteria</taxon>
        <taxon>Pseudomonadati</taxon>
        <taxon>Bacteroidota</taxon>
        <taxon>Chitinophagia</taxon>
        <taxon>Chitinophagales</taxon>
        <taxon>Chitinophagaceae</taxon>
        <taxon>Chitinophaga</taxon>
    </lineage>
</organism>
<proteinExistence type="predicted"/>